<name>A0AAD3M7D0_LATJO</name>
<proteinExistence type="predicted"/>
<comment type="caution">
    <text evidence="2">The sequence shown here is derived from an EMBL/GenBank/DDBJ whole genome shotgun (WGS) entry which is preliminary data.</text>
</comment>
<keyword evidence="3" id="KW-1185">Reference proteome</keyword>
<dbReference type="AlphaFoldDB" id="A0AAD3M7D0"/>
<sequence length="175" mass="19938">MEEEVDSEEARGRPEVKGSPAAMERPAPTPRKQSECSLKDKVSDGNDHHQRWRGKTCEEEREKKQEEPSEERRTYENGTEEEEEASVKPRFPQLRKKRPAPTIVCKLDGQDTEGEDIQRDMEKTVMGTYVIKKEGGGNGHDDIGNFVVVWMSLTALDLQPKPVVLPLRIHSKVLM</sequence>
<feature type="compositionally biased region" description="Basic and acidic residues" evidence="1">
    <location>
        <begin position="32"/>
        <end position="75"/>
    </location>
</feature>
<evidence type="ECO:0000256" key="1">
    <source>
        <dbReference type="SAM" id="MobiDB-lite"/>
    </source>
</evidence>
<evidence type="ECO:0000313" key="2">
    <source>
        <dbReference type="EMBL" id="GLD48741.1"/>
    </source>
</evidence>
<protein>
    <submittedName>
        <fullName evidence="2">Uncharacterized protein</fullName>
    </submittedName>
</protein>
<accession>A0AAD3M7D0</accession>
<gene>
    <name evidence="2" type="ORF">AKAME5_002960000</name>
</gene>
<feature type="region of interest" description="Disordered" evidence="1">
    <location>
        <begin position="1"/>
        <end position="102"/>
    </location>
</feature>
<dbReference type="EMBL" id="BRZM01006661">
    <property type="protein sequence ID" value="GLD48741.1"/>
    <property type="molecule type" value="Genomic_DNA"/>
</dbReference>
<evidence type="ECO:0000313" key="3">
    <source>
        <dbReference type="Proteomes" id="UP001279410"/>
    </source>
</evidence>
<reference evidence="2" key="1">
    <citation type="submission" date="2022-08" db="EMBL/GenBank/DDBJ databases">
        <title>Genome sequencing of akame (Lates japonicus).</title>
        <authorList>
            <person name="Hashiguchi Y."/>
            <person name="Takahashi H."/>
        </authorList>
    </citation>
    <scope>NUCLEOTIDE SEQUENCE</scope>
    <source>
        <strain evidence="2">Kochi</strain>
    </source>
</reference>
<organism evidence="2 3">
    <name type="scientific">Lates japonicus</name>
    <name type="common">Japanese lates</name>
    <dbReference type="NCBI Taxonomy" id="270547"/>
    <lineage>
        <taxon>Eukaryota</taxon>
        <taxon>Metazoa</taxon>
        <taxon>Chordata</taxon>
        <taxon>Craniata</taxon>
        <taxon>Vertebrata</taxon>
        <taxon>Euteleostomi</taxon>
        <taxon>Actinopterygii</taxon>
        <taxon>Neopterygii</taxon>
        <taxon>Teleostei</taxon>
        <taxon>Neoteleostei</taxon>
        <taxon>Acanthomorphata</taxon>
        <taxon>Carangaria</taxon>
        <taxon>Carangaria incertae sedis</taxon>
        <taxon>Centropomidae</taxon>
        <taxon>Lates</taxon>
    </lineage>
</organism>
<dbReference type="Proteomes" id="UP001279410">
    <property type="component" value="Unassembled WGS sequence"/>
</dbReference>